<dbReference type="RefSeq" id="WP_239145722.1">
    <property type="nucleotide sequence ID" value="NZ_BAAAQE010000093.1"/>
</dbReference>
<evidence type="ECO:0000313" key="7">
    <source>
        <dbReference type="EMBL" id="GID58846.1"/>
    </source>
</evidence>
<gene>
    <name evidence="7" type="ORF">Aco03nite_072500</name>
</gene>
<evidence type="ECO:0000256" key="2">
    <source>
        <dbReference type="ARBA" id="ARBA00022898"/>
    </source>
</evidence>
<dbReference type="SUPFAM" id="SSF53383">
    <property type="entry name" value="PLP-dependent transferases"/>
    <property type="match status" value="1"/>
</dbReference>
<dbReference type="InterPro" id="IPR015421">
    <property type="entry name" value="PyrdxlP-dep_Trfase_major"/>
</dbReference>
<dbReference type="Proteomes" id="UP000612282">
    <property type="component" value="Unassembled WGS sequence"/>
</dbReference>
<comment type="similarity">
    <text evidence="1">In the C-terminal section; belongs to the class-I pyridoxal-phosphate-dependent aminotransferase family.</text>
</comment>
<protein>
    <submittedName>
        <fullName evidence="7">Transcriptional regulator PtsJ</fullName>
    </submittedName>
</protein>
<name>A0ABQ3XK23_9ACTN</name>
<dbReference type="SUPFAM" id="SSF46785">
    <property type="entry name" value="Winged helix' DNA-binding domain"/>
    <property type="match status" value="1"/>
</dbReference>
<dbReference type="InterPro" id="IPR004839">
    <property type="entry name" value="Aminotransferase_I/II_large"/>
</dbReference>
<evidence type="ECO:0000256" key="4">
    <source>
        <dbReference type="ARBA" id="ARBA00023125"/>
    </source>
</evidence>
<evidence type="ECO:0000313" key="8">
    <source>
        <dbReference type="Proteomes" id="UP000612282"/>
    </source>
</evidence>
<dbReference type="Gene3D" id="3.40.640.10">
    <property type="entry name" value="Type I PLP-dependent aspartate aminotransferase-like (Major domain)"/>
    <property type="match status" value="1"/>
</dbReference>
<accession>A0ABQ3XK23</accession>
<dbReference type="InterPro" id="IPR036390">
    <property type="entry name" value="WH_DNA-bd_sf"/>
</dbReference>
<reference evidence="7 8" key="1">
    <citation type="submission" date="2021-01" db="EMBL/GenBank/DDBJ databases">
        <title>Whole genome shotgun sequence of Actinoplanes couchii NBRC 106145.</title>
        <authorList>
            <person name="Komaki H."/>
            <person name="Tamura T."/>
        </authorList>
    </citation>
    <scope>NUCLEOTIDE SEQUENCE [LARGE SCALE GENOMIC DNA]</scope>
    <source>
        <strain evidence="7 8">NBRC 106145</strain>
    </source>
</reference>
<dbReference type="InterPro" id="IPR015424">
    <property type="entry name" value="PyrdxlP-dep_Trfase"/>
</dbReference>
<dbReference type="EMBL" id="BOMG01000092">
    <property type="protein sequence ID" value="GID58846.1"/>
    <property type="molecule type" value="Genomic_DNA"/>
</dbReference>
<dbReference type="InterPro" id="IPR051446">
    <property type="entry name" value="HTH_trans_reg/aminotransferase"/>
</dbReference>
<keyword evidence="2" id="KW-0663">Pyridoxal phosphate</keyword>
<dbReference type="Gene3D" id="1.10.10.10">
    <property type="entry name" value="Winged helix-like DNA-binding domain superfamily/Winged helix DNA-binding domain"/>
    <property type="match status" value="1"/>
</dbReference>
<evidence type="ECO:0000256" key="3">
    <source>
        <dbReference type="ARBA" id="ARBA00023015"/>
    </source>
</evidence>
<keyword evidence="8" id="KW-1185">Reference proteome</keyword>
<feature type="domain" description="HTH gntR-type" evidence="6">
    <location>
        <begin position="6"/>
        <end position="74"/>
    </location>
</feature>
<keyword evidence="4" id="KW-0238">DNA-binding</keyword>
<dbReference type="InterPro" id="IPR036388">
    <property type="entry name" value="WH-like_DNA-bd_sf"/>
</dbReference>
<dbReference type="CDD" id="cd00609">
    <property type="entry name" value="AAT_like"/>
    <property type="match status" value="1"/>
</dbReference>
<dbReference type="SMART" id="SM00345">
    <property type="entry name" value="HTH_GNTR"/>
    <property type="match status" value="1"/>
</dbReference>
<dbReference type="InterPro" id="IPR000524">
    <property type="entry name" value="Tscrpt_reg_HTH_GntR"/>
</dbReference>
<dbReference type="PANTHER" id="PTHR46577:SF1">
    <property type="entry name" value="HTH-TYPE TRANSCRIPTIONAL REGULATORY PROTEIN GABR"/>
    <property type="match status" value="1"/>
</dbReference>
<evidence type="ECO:0000256" key="1">
    <source>
        <dbReference type="ARBA" id="ARBA00005384"/>
    </source>
</evidence>
<keyword evidence="5" id="KW-0804">Transcription</keyword>
<organism evidence="7 8">
    <name type="scientific">Actinoplanes couchii</name>
    <dbReference type="NCBI Taxonomy" id="403638"/>
    <lineage>
        <taxon>Bacteria</taxon>
        <taxon>Bacillati</taxon>
        <taxon>Actinomycetota</taxon>
        <taxon>Actinomycetes</taxon>
        <taxon>Micromonosporales</taxon>
        <taxon>Micromonosporaceae</taxon>
        <taxon>Actinoplanes</taxon>
    </lineage>
</organism>
<dbReference type="PROSITE" id="PS50949">
    <property type="entry name" value="HTH_GNTR"/>
    <property type="match status" value="1"/>
</dbReference>
<dbReference type="CDD" id="cd07377">
    <property type="entry name" value="WHTH_GntR"/>
    <property type="match status" value="1"/>
</dbReference>
<dbReference type="Pfam" id="PF00392">
    <property type="entry name" value="GntR"/>
    <property type="match status" value="1"/>
</dbReference>
<dbReference type="Pfam" id="PF00155">
    <property type="entry name" value="Aminotran_1_2"/>
    <property type="match status" value="1"/>
</dbReference>
<keyword evidence="3" id="KW-0805">Transcription regulation</keyword>
<proteinExistence type="inferred from homology"/>
<evidence type="ECO:0000259" key="6">
    <source>
        <dbReference type="PROSITE" id="PS50949"/>
    </source>
</evidence>
<comment type="caution">
    <text evidence="7">The sequence shown here is derived from an EMBL/GenBank/DDBJ whole genome shotgun (WGS) entry which is preliminary data.</text>
</comment>
<dbReference type="PANTHER" id="PTHR46577">
    <property type="entry name" value="HTH-TYPE TRANSCRIPTIONAL REGULATORY PROTEIN GABR"/>
    <property type="match status" value="1"/>
</dbReference>
<sequence>MVLISGQSAAEIADSVRGLVRRGDLTAGSALPPIRALAADLAVNRNTVASAYALLATAGVVDSRRRAGTIVLGIPQTGGEGASGGTAVNLASGNPDPALLPDWSGAFNGYAPVLYGADPMDERLRDWALRTMPEGPSAGAVSVAGGAVDAVERLLAVHLIRGDAVAVEDPGFFLSVGTLRVGGYRTTGMTVDAEGVTPGALRAALASGVRAVIITSRAQNPTGASVTDSRAVRLRAELAAYPDVLVIEDDHFSALAESPYQQVIAPETTRWAIVRSVSKFLGPDLRLAVLRTDTDTAARLAARLGRPSWVSHLLQHVAAELLTTPATENDLHQAATVYTERRRQLTEALATHRIPVFPATDGLNIWIPVPHNPDQIVKDLATSGWAIRSGSAFGTNSPAAVRVTISTLTPTQATDFATTLSTVLS</sequence>
<evidence type="ECO:0000256" key="5">
    <source>
        <dbReference type="ARBA" id="ARBA00023163"/>
    </source>
</evidence>